<dbReference type="Proteomes" id="UP000294933">
    <property type="component" value="Unassembled WGS sequence"/>
</dbReference>
<gene>
    <name evidence="2" type="ORF">BD410DRAFT_810288</name>
</gene>
<dbReference type="OrthoDB" id="2563277at2759"/>
<sequence>MSIGSVAVGDVKYEGGAIGLNFHDSRNAAIAYTRHARAVSSTNFTTPPPNDPSDDCDTYTNATIARAETSQTSPDALALVHVRSHTADDPDIGEILTFKKKKSRAGLDSLRRGGALGDDTNALRLQGKEKQPATLKVKSRIRRNEGVSPPNLNLPQRQTPANVHTRSTPVSSSGRACPSKSPRPSPHLVHQHKEIKIQQCPDSPLGELSHAHGKLRFIIELKALKTSDAPANAPSAKLVTQNASSGKSGRSANAPPNRSISDSFKESVRTVARWFHAFTEKEEAKRIEGILKERLKALKTDDEDAQIRTSDSLAQAVVAQQNDDVHRYARDNTHPGGQPYEDVQQYRDDWKLTFNNAYIMWAAEWDMSGALSGAISGALHICGEYV</sequence>
<evidence type="ECO:0000313" key="2">
    <source>
        <dbReference type="EMBL" id="TDL13744.1"/>
    </source>
</evidence>
<dbReference type="EMBL" id="ML170475">
    <property type="protein sequence ID" value="TDL13744.1"/>
    <property type="molecule type" value="Genomic_DNA"/>
</dbReference>
<evidence type="ECO:0000313" key="3">
    <source>
        <dbReference type="Proteomes" id="UP000294933"/>
    </source>
</evidence>
<feature type="region of interest" description="Disordered" evidence="1">
    <location>
        <begin position="229"/>
        <end position="263"/>
    </location>
</feature>
<feature type="compositionally biased region" description="Polar residues" evidence="1">
    <location>
        <begin position="150"/>
        <end position="174"/>
    </location>
</feature>
<feature type="compositionally biased region" description="Polar residues" evidence="1">
    <location>
        <begin position="238"/>
        <end position="262"/>
    </location>
</feature>
<protein>
    <submittedName>
        <fullName evidence="2">Uncharacterized protein</fullName>
    </submittedName>
</protein>
<dbReference type="VEuPathDB" id="FungiDB:BD410DRAFT_810288"/>
<proteinExistence type="predicted"/>
<keyword evidence="3" id="KW-1185">Reference proteome</keyword>
<dbReference type="AlphaFoldDB" id="A0A4Y7PEC8"/>
<dbReference type="Gene3D" id="1.20.5.170">
    <property type="match status" value="1"/>
</dbReference>
<evidence type="ECO:0000256" key="1">
    <source>
        <dbReference type="SAM" id="MobiDB-lite"/>
    </source>
</evidence>
<accession>A0A4Y7PEC8</accession>
<reference evidence="2 3" key="1">
    <citation type="submission" date="2018-06" db="EMBL/GenBank/DDBJ databases">
        <title>A transcriptomic atlas of mushroom development highlights an independent origin of complex multicellularity.</title>
        <authorList>
            <consortium name="DOE Joint Genome Institute"/>
            <person name="Krizsan K."/>
            <person name="Almasi E."/>
            <person name="Merenyi Z."/>
            <person name="Sahu N."/>
            <person name="Viragh M."/>
            <person name="Koszo T."/>
            <person name="Mondo S."/>
            <person name="Kiss B."/>
            <person name="Balint B."/>
            <person name="Kues U."/>
            <person name="Barry K."/>
            <person name="Hegedus J.C."/>
            <person name="Henrissat B."/>
            <person name="Johnson J."/>
            <person name="Lipzen A."/>
            <person name="Ohm R."/>
            <person name="Nagy I."/>
            <person name="Pangilinan J."/>
            <person name="Yan J."/>
            <person name="Xiong Y."/>
            <person name="Grigoriev I.V."/>
            <person name="Hibbett D.S."/>
            <person name="Nagy L.G."/>
        </authorList>
    </citation>
    <scope>NUCLEOTIDE SEQUENCE [LARGE SCALE GENOMIC DNA]</scope>
    <source>
        <strain evidence="2 3">SZMC22713</strain>
    </source>
</reference>
<feature type="region of interest" description="Disordered" evidence="1">
    <location>
        <begin position="141"/>
        <end position="187"/>
    </location>
</feature>
<organism evidence="2 3">
    <name type="scientific">Rickenella mellea</name>
    <dbReference type="NCBI Taxonomy" id="50990"/>
    <lineage>
        <taxon>Eukaryota</taxon>
        <taxon>Fungi</taxon>
        <taxon>Dikarya</taxon>
        <taxon>Basidiomycota</taxon>
        <taxon>Agaricomycotina</taxon>
        <taxon>Agaricomycetes</taxon>
        <taxon>Hymenochaetales</taxon>
        <taxon>Rickenellaceae</taxon>
        <taxon>Rickenella</taxon>
    </lineage>
</organism>
<name>A0A4Y7PEC8_9AGAM</name>